<proteinExistence type="predicted"/>
<dbReference type="RefSeq" id="WP_013778227.1">
    <property type="nucleotide sequence ID" value="NC_015519.1"/>
</dbReference>
<sequence>MRIFYCCYGSTHSSVVAASIHLGLLPVERIPTSNEIKRLPYYDKIETSEIGTPFYMGKDEFNSEIFILGMANHRKIIKKAILSFLEHSGLDLQDLLMIDTLKNVNMITKVGGFFSRRLGLVSIGRPLTIIGIQQKYESFTSLVNNVKMKEQMMTNLT</sequence>
<dbReference type="OrthoDB" id="1680616at2"/>
<name>F4LT35_TEPAE</name>
<dbReference type="eggNOG" id="ENOG5032S9W">
    <property type="taxonomic scope" value="Bacteria"/>
</dbReference>
<protein>
    <recommendedName>
        <fullName evidence="3">DUF3189 family protein</fullName>
    </recommendedName>
</protein>
<accession>L0S2G0</accession>
<dbReference type="STRING" id="1209989.TepRe1_1158"/>
<dbReference type="HOGENOM" id="CLU_134391_0_0_9"/>
<accession>F4LT35</accession>
<dbReference type="PATRIC" id="fig|1209989.3.peg.1402"/>
<keyword evidence="2" id="KW-1185">Reference proteome</keyword>
<dbReference type="KEGG" id="tae:TepiRe1_1260"/>
<reference evidence="2" key="1">
    <citation type="journal article" date="2013" name="Genome Announc.">
        <title>First genome sequence of a syntrophic acetate-oxidizing bacterium, Tepidanaerobacter acetatoxydans strain Re1.</title>
        <authorList>
            <person name="Manzoor S."/>
            <person name="Bongcam-Rudloff E."/>
            <person name="Schnurer A."/>
            <person name="Muller B."/>
        </authorList>
    </citation>
    <scope>NUCLEOTIDE SEQUENCE [LARGE SCALE GENOMIC DNA]</scope>
    <source>
        <strain evidence="2">Re1</strain>
    </source>
</reference>
<evidence type="ECO:0000313" key="1">
    <source>
        <dbReference type="EMBL" id="CCP25992.1"/>
    </source>
</evidence>
<dbReference type="Pfam" id="PF11385">
    <property type="entry name" value="DUF3189"/>
    <property type="match status" value="1"/>
</dbReference>
<evidence type="ECO:0000313" key="2">
    <source>
        <dbReference type="Proteomes" id="UP000010802"/>
    </source>
</evidence>
<gene>
    <name evidence="1" type="ordered locus">TEPIRE1_1260</name>
</gene>
<dbReference type="AlphaFoldDB" id="F4LT35"/>
<dbReference type="Proteomes" id="UP000010802">
    <property type="component" value="Chromosome"/>
</dbReference>
<dbReference type="InterPro" id="IPR021525">
    <property type="entry name" value="DUF3189"/>
</dbReference>
<dbReference type="KEGG" id="tep:TepRe1_1158"/>
<dbReference type="EMBL" id="HF563609">
    <property type="protein sequence ID" value="CCP25992.1"/>
    <property type="molecule type" value="Genomic_DNA"/>
</dbReference>
<evidence type="ECO:0008006" key="3">
    <source>
        <dbReference type="Google" id="ProtNLM"/>
    </source>
</evidence>
<organism evidence="1 2">
    <name type="scientific">Tepidanaerobacter acetatoxydans (strain DSM 21804 / JCM 16047 / Re1)</name>
    <dbReference type="NCBI Taxonomy" id="1209989"/>
    <lineage>
        <taxon>Bacteria</taxon>
        <taxon>Bacillati</taxon>
        <taxon>Bacillota</taxon>
        <taxon>Clostridia</taxon>
        <taxon>Thermosediminibacterales</taxon>
        <taxon>Tepidanaerobacteraceae</taxon>
        <taxon>Tepidanaerobacter</taxon>
    </lineage>
</organism>